<comment type="subcellular location">
    <subcellularLocation>
        <location evidence="1">Membrane</location>
        <topology evidence="1">Multi-pass membrane protein</topology>
    </subcellularLocation>
</comment>
<evidence type="ECO:0000256" key="3">
    <source>
        <dbReference type="ARBA" id="ARBA00022692"/>
    </source>
</evidence>
<dbReference type="GO" id="GO:0015137">
    <property type="term" value="F:citrate transmembrane transporter activity"/>
    <property type="evidence" value="ECO:0007669"/>
    <property type="project" value="TreeGrafter"/>
</dbReference>
<dbReference type="PANTHER" id="PTHR10283:SF82">
    <property type="entry name" value="SOLUTE CARRIER FAMILY 13 MEMBER 2"/>
    <property type="match status" value="1"/>
</dbReference>
<dbReference type="AlphaFoldDB" id="A0A833VPU1"/>
<name>A0A833VPU1_9HYME</name>
<dbReference type="GO" id="GO:0005886">
    <property type="term" value="C:plasma membrane"/>
    <property type="evidence" value="ECO:0007669"/>
    <property type="project" value="TreeGrafter"/>
</dbReference>
<evidence type="ECO:0000256" key="1">
    <source>
        <dbReference type="ARBA" id="ARBA00004141"/>
    </source>
</evidence>
<dbReference type="Proteomes" id="UP000655588">
    <property type="component" value="Unassembled WGS sequence"/>
</dbReference>
<feature type="transmembrane region" description="Helical" evidence="6">
    <location>
        <begin position="527"/>
        <end position="550"/>
    </location>
</feature>
<dbReference type="Pfam" id="PF00939">
    <property type="entry name" value="Na_sulph_symp"/>
    <property type="match status" value="1"/>
</dbReference>
<evidence type="ECO:0008006" key="9">
    <source>
        <dbReference type="Google" id="ProtNLM"/>
    </source>
</evidence>
<evidence type="ECO:0000256" key="4">
    <source>
        <dbReference type="ARBA" id="ARBA00022989"/>
    </source>
</evidence>
<organism evidence="7 8">
    <name type="scientific">Frieseomelitta varia</name>
    <dbReference type="NCBI Taxonomy" id="561572"/>
    <lineage>
        <taxon>Eukaryota</taxon>
        <taxon>Metazoa</taxon>
        <taxon>Ecdysozoa</taxon>
        <taxon>Arthropoda</taxon>
        <taxon>Hexapoda</taxon>
        <taxon>Insecta</taxon>
        <taxon>Pterygota</taxon>
        <taxon>Neoptera</taxon>
        <taxon>Endopterygota</taxon>
        <taxon>Hymenoptera</taxon>
        <taxon>Apocrita</taxon>
        <taxon>Aculeata</taxon>
        <taxon>Apoidea</taxon>
        <taxon>Anthophila</taxon>
        <taxon>Apidae</taxon>
        <taxon>Frieseomelitta</taxon>
    </lineage>
</organism>
<reference evidence="7" key="1">
    <citation type="submission" date="2019-11" db="EMBL/GenBank/DDBJ databases">
        <title>The nuclear and mitochondrial genomes of Frieseomelitta varia - a highly eusocial stingless bee (Meliponini) with a permanently sterile worker caste.</title>
        <authorList>
            <person name="Freitas F.C.P."/>
            <person name="Lourenco A.P."/>
            <person name="Nunes F.M.F."/>
            <person name="Paschoal A.R."/>
            <person name="Abreu F.C.P."/>
            <person name="Barbin F.O."/>
            <person name="Bataglia L."/>
            <person name="Cardoso-Junior C.A.M."/>
            <person name="Cervoni M.S."/>
            <person name="Silva S.R."/>
            <person name="Dalarmi F."/>
            <person name="Del Lama M.A."/>
            <person name="Depintor T.S."/>
            <person name="Ferreira K.M."/>
            <person name="Goria P.S."/>
            <person name="Jaskot M.C."/>
            <person name="Lago D.C."/>
            <person name="Luna-Lucena D."/>
            <person name="Moda L.M."/>
            <person name="Nascimento L."/>
            <person name="Pedrino M."/>
            <person name="Rabico F.O."/>
            <person name="Sanches F.C."/>
            <person name="Santos D.E."/>
            <person name="Santos C.G."/>
            <person name="Vieira J."/>
            <person name="Lopes T.F."/>
            <person name="Barchuk A.R."/>
            <person name="Hartfelder K."/>
            <person name="Simoes Z.L.P."/>
            <person name="Bitondi M.M.G."/>
            <person name="Pinheiro D.G."/>
        </authorList>
    </citation>
    <scope>NUCLEOTIDE SEQUENCE</scope>
    <source>
        <strain evidence="7">USP_RPSP 00005682</strain>
        <tissue evidence="7">Whole individual</tissue>
    </source>
</reference>
<comment type="similarity">
    <text evidence="2">Belongs to the SLC13A/DASS transporter (TC 2.A.47) family. NADC subfamily.</text>
</comment>
<keyword evidence="4 6" id="KW-1133">Transmembrane helix</keyword>
<gene>
    <name evidence="7" type="ORF">E2986_03364</name>
</gene>
<dbReference type="PANTHER" id="PTHR10283">
    <property type="entry name" value="SOLUTE CARRIER FAMILY 13 MEMBER"/>
    <property type="match status" value="1"/>
</dbReference>
<dbReference type="InterPro" id="IPR001898">
    <property type="entry name" value="SLC13A/DASS"/>
</dbReference>
<protein>
    <recommendedName>
        <fullName evidence="9">Protein I'm not dead yet</fullName>
    </recommendedName>
</protein>
<feature type="transmembrane region" description="Helical" evidence="6">
    <location>
        <begin position="384"/>
        <end position="404"/>
    </location>
</feature>
<sequence length="657" mass="73428">MVVQMVTILIDQTWKRNDTEIRRNSTIAQGRESVSRVPGRDRVEEGIQHNECITNDIREQFMNCRLIKNKNRRIWQIVDTISLNLLEIVRDYTMAADFVTYRRRRYYRGLYQQKHLVLVRAMRCLYVVGLMAMFWMTEVLPLPITGLIPVVLYPLMGIMNTVDTCTCYMNDTTMMFIGSMVIAIVIENSGLHMRIALLIIKMIGCSHRRLTLGLFCVTMFLSMWISNTAATTMMLPIVETVLLELEAQGLGNMFDQEENSCGEEGTEPTKKPTHTTMVYYLVTAYASSLGGIGTLVGTGTNLTLKGFFEKRFPNSSGISLASWMLYSVPPMLLMGFLTWLWLQVMYMGMFRPDSKDARAINIGLQGEKVAATVVEKKYKELGPITWHESVVGILFFTVVLLWFFRNPGFTEGWPISLLLLCPYPLLFPVAETETRFNKMSATNVVLCRHVKDSTAAACVTILFFVLPSKLDFLRAFDSDPINRPTKPSPGMISWKMINQKMHWSLILVLGGGFAISAGSTSSNLSSIVGNALVALKLINPFAILVIVCVFAETVTELTSNVAVANIILPVLAEMCVALRIHPLFLMMPASLCCSFSFHLPVGTPPNAIAVAAGHIKTRDIAIAGIGPTIITLLVTTLAFSTWGTYIFNLSEFPDWAT</sequence>
<proteinExistence type="inferred from homology"/>
<feature type="transmembrane region" description="Helical" evidence="6">
    <location>
        <begin position="175"/>
        <end position="200"/>
    </location>
</feature>
<keyword evidence="3 6" id="KW-0812">Transmembrane</keyword>
<feature type="transmembrane region" description="Helical" evidence="6">
    <location>
        <begin position="212"/>
        <end position="235"/>
    </location>
</feature>
<feature type="transmembrane region" description="Helical" evidence="6">
    <location>
        <begin position="620"/>
        <end position="647"/>
    </location>
</feature>
<feature type="transmembrane region" description="Helical" evidence="6">
    <location>
        <begin position="323"/>
        <end position="342"/>
    </location>
</feature>
<evidence type="ECO:0000256" key="2">
    <source>
        <dbReference type="ARBA" id="ARBA00006772"/>
    </source>
</evidence>
<keyword evidence="8" id="KW-1185">Reference proteome</keyword>
<dbReference type="EMBL" id="WNWW01000798">
    <property type="protein sequence ID" value="KAF3421900.1"/>
    <property type="molecule type" value="Genomic_DNA"/>
</dbReference>
<dbReference type="GO" id="GO:0015141">
    <property type="term" value="F:succinate transmembrane transporter activity"/>
    <property type="evidence" value="ECO:0007669"/>
    <property type="project" value="TreeGrafter"/>
</dbReference>
<accession>A0A833VPU1</accession>
<comment type="caution">
    <text evidence="7">The sequence shown here is derived from an EMBL/GenBank/DDBJ whole genome shotgun (WGS) entry which is preliminary data.</text>
</comment>
<evidence type="ECO:0000313" key="7">
    <source>
        <dbReference type="EMBL" id="KAF3421900.1"/>
    </source>
</evidence>
<feature type="transmembrane region" description="Helical" evidence="6">
    <location>
        <begin position="124"/>
        <end position="155"/>
    </location>
</feature>
<keyword evidence="5 6" id="KW-0472">Membrane</keyword>
<feature type="transmembrane region" description="Helical" evidence="6">
    <location>
        <begin position="277"/>
        <end position="302"/>
    </location>
</feature>
<evidence type="ECO:0000256" key="6">
    <source>
        <dbReference type="SAM" id="Phobius"/>
    </source>
</evidence>
<evidence type="ECO:0000256" key="5">
    <source>
        <dbReference type="ARBA" id="ARBA00023136"/>
    </source>
</evidence>
<evidence type="ECO:0000313" key="8">
    <source>
        <dbReference type="Proteomes" id="UP000655588"/>
    </source>
</evidence>
<feature type="transmembrane region" description="Helical" evidence="6">
    <location>
        <begin position="501"/>
        <end position="521"/>
    </location>
</feature>